<dbReference type="AlphaFoldDB" id="A0AAD7MMG9"/>
<dbReference type="InterPro" id="IPR000028">
    <property type="entry name" value="Chloroperoxidase"/>
</dbReference>
<dbReference type="PROSITE" id="PS51405">
    <property type="entry name" value="HEME_HALOPEROXIDASE"/>
    <property type="match status" value="1"/>
</dbReference>
<feature type="region of interest" description="Disordered" evidence="8">
    <location>
        <begin position="1"/>
        <end position="22"/>
    </location>
</feature>
<dbReference type="Proteomes" id="UP001215598">
    <property type="component" value="Unassembled WGS sequence"/>
</dbReference>
<proteinExistence type="inferred from homology"/>
<dbReference type="GO" id="GO:0004601">
    <property type="term" value="F:peroxidase activity"/>
    <property type="evidence" value="ECO:0007669"/>
    <property type="project" value="UniProtKB-KW"/>
</dbReference>
<keyword evidence="11" id="KW-1185">Reference proteome</keyword>
<evidence type="ECO:0000313" key="11">
    <source>
        <dbReference type="Proteomes" id="UP001215598"/>
    </source>
</evidence>
<evidence type="ECO:0000313" key="10">
    <source>
        <dbReference type="EMBL" id="KAJ7722935.1"/>
    </source>
</evidence>
<dbReference type="SUPFAM" id="SSF47571">
    <property type="entry name" value="Cloroperoxidase"/>
    <property type="match status" value="1"/>
</dbReference>
<keyword evidence="6" id="KW-0408">Iron</keyword>
<keyword evidence="5" id="KW-0560">Oxidoreductase</keyword>
<evidence type="ECO:0000256" key="7">
    <source>
        <dbReference type="ARBA" id="ARBA00025795"/>
    </source>
</evidence>
<dbReference type="GO" id="GO:0046872">
    <property type="term" value="F:metal ion binding"/>
    <property type="evidence" value="ECO:0007669"/>
    <property type="project" value="UniProtKB-KW"/>
</dbReference>
<evidence type="ECO:0000256" key="5">
    <source>
        <dbReference type="ARBA" id="ARBA00023002"/>
    </source>
</evidence>
<dbReference type="EMBL" id="JARKIB010000215">
    <property type="protein sequence ID" value="KAJ7722935.1"/>
    <property type="molecule type" value="Genomic_DNA"/>
</dbReference>
<gene>
    <name evidence="10" type="ORF">B0H16DRAFT_1599526</name>
</gene>
<evidence type="ECO:0000256" key="8">
    <source>
        <dbReference type="SAM" id="MobiDB-lite"/>
    </source>
</evidence>
<reference evidence="10" key="1">
    <citation type="submission" date="2023-03" db="EMBL/GenBank/DDBJ databases">
        <title>Massive genome expansion in bonnet fungi (Mycena s.s.) driven by repeated elements and novel gene families across ecological guilds.</title>
        <authorList>
            <consortium name="Lawrence Berkeley National Laboratory"/>
            <person name="Harder C.B."/>
            <person name="Miyauchi S."/>
            <person name="Viragh M."/>
            <person name="Kuo A."/>
            <person name="Thoen E."/>
            <person name="Andreopoulos B."/>
            <person name="Lu D."/>
            <person name="Skrede I."/>
            <person name="Drula E."/>
            <person name="Henrissat B."/>
            <person name="Morin E."/>
            <person name="Kohler A."/>
            <person name="Barry K."/>
            <person name="LaButti K."/>
            <person name="Morin E."/>
            <person name="Salamov A."/>
            <person name="Lipzen A."/>
            <person name="Mereny Z."/>
            <person name="Hegedus B."/>
            <person name="Baldrian P."/>
            <person name="Stursova M."/>
            <person name="Weitz H."/>
            <person name="Taylor A."/>
            <person name="Grigoriev I.V."/>
            <person name="Nagy L.G."/>
            <person name="Martin F."/>
            <person name="Kauserud H."/>
        </authorList>
    </citation>
    <scope>NUCLEOTIDE SEQUENCE</scope>
    <source>
        <strain evidence="10">CBHHK182m</strain>
    </source>
</reference>
<keyword evidence="2" id="KW-0575">Peroxidase</keyword>
<dbReference type="Gene3D" id="1.10.489.10">
    <property type="entry name" value="Chloroperoxidase-like"/>
    <property type="match status" value="1"/>
</dbReference>
<evidence type="ECO:0000256" key="4">
    <source>
        <dbReference type="ARBA" id="ARBA00022723"/>
    </source>
</evidence>
<keyword evidence="4" id="KW-0479">Metal-binding</keyword>
<comment type="cofactor">
    <cofactor evidence="1">
        <name>heme b</name>
        <dbReference type="ChEBI" id="CHEBI:60344"/>
    </cofactor>
</comment>
<dbReference type="PANTHER" id="PTHR33577">
    <property type="entry name" value="STERIGMATOCYSTIN BIOSYNTHESIS PEROXIDASE STCC-RELATED"/>
    <property type="match status" value="1"/>
</dbReference>
<feature type="domain" description="Heme haloperoxidase family profile" evidence="9">
    <location>
        <begin position="13"/>
        <end position="242"/>
    </location>
</feature>
<organism evidence="10 11">
    <name type="scientific">Mycena metata</name>
    <dbReference type="NCBI Taxonomy" id="1033252"/>
    <lineage>
        <taxon>Eukaryota</taxon>
        <taxon>Fungi</taxon>
        <taxon>Dikarya</taxon>
        <taxon>Basidiomycota</taxon>
        <taxon>Agaricomycotina</taxon>
        <taxon>Agaricomycetes</taxon>
        <taxon>Agaricomycetidae</taxon>
        <taxon>Agaricales</taxon>
        <taxon>Marasmiineae</taxon>
        <taxon>Mycenaceae</taxon>
        <taxon>Mycena</taxon>
    </lineage>
</organism>
<keyword evidence="3" id="KW-0349">Heme</keyword>
<evidence type="ECO:0000256" key="1">
    <source>
        <dbReference type="ARBA" id="ARBA00001970"/>
    </source>
</evidence>
<protein>
    <recommendedName>
        <fullName evidence="9">Heme haloperoxidase family profile domain-containing protein</fullName>
    </recommendedName>
</protein>
<evidence type="ECO:0000256" key="6">
    <source>
        <dbReference type="ARBA" id="ARBA00023004"/>
    </source>
</evidence>
<evidence type="ECO:0000256" key="2">
    <source>
        <dbReference type="ARBA" id="ARBA00022559"/>
    </source>
</evidence>
<sequence length="258" mass="27955">MSSSLKTSPPTPREYTFIPAGPSDMRSPCPALNALANHGYLPRRGTQITFTHLLHAIKSVYNLSLPLALLLTLVGFLTCAKFSLRLPTVSPISPSQKLSRGSRWRISLSWTLNLADLSARGLTKIAHNGSLVHASGAPSHAPDPALLQNFLTVAADSSAHHETGLTLPALTAIHAARAQHLSGLHKQVAQGECALGWLVMRNPKTGVIDIETLTEWFGLERLPEGWWDLRPARPVGLLETRKIAGEVGRLTAERLRSS</sequence>
<evidence type="ECO:0000259" key="9">
    <source>
        <dbReference type="PROSITE" id="PS51405"/>
    </source>
</evidence>
<name>A0AAD7MMG9_9AGAR</name>
<dbReference type="Pfam" id="PF01328">
    <property type="entry name" value="Peroxidase_2"/>
    <property type="match status" value="1"/>
</dbReference>
<evidence type="ECO:0000256" key="3">
    <source>
        <dbReference type="ARBA" id="ARBA00022617"/>
    </source>
</evidence>
<comment type="similarity">
    <text evidence="7">Belongs to the chloroperoxidase family.</text>
</comment>
<accession>A0AAD7MMG9</accession>
<comment type="caution">
    <text evidence="10">The sequence shown here is derived from an EMBL/GenBank/DDBJ whole genome shotgun (WGS) entry which is preliminary data.</text>
</comment>
<dbReference type="InterPro" id="IPR036851">
    <property type="entry name" value="Chloroperoxidase-like_sf"/>
</dbReference>
<dbReference type="PANTHER" id="PTHR33577:SF9">
    <property type="entry name" value="PEROXIDASE STCC"/>
    <property type="match status" value="1"/>
</dbReference>